<reference evidence="18 19" key="1">
    <citation type="submission" date="2016-10" db="EMBL/GenBank/DDBJ databases">
        <authorList>
            <person name="de Groot N.N."/>
        </authorList>
    </citation>
    <scope>NUCLEOTIDE SEQUENCE [LARGE SCALE GENOMIC DNA]</scope>
    <source>
        <strain evidence="18 19">DSM 21650</strain>
    </source>
</reference>
<keyword evidence="5 18" id="KW-0121">Carboxypeptidase</keyword>
<proteinExistence type="inferred from homology"/>
<gene>
    <name evidence="18" type="ORF">SAMN05660462_01101</name>
</gene>
<feature type="domain" description="Peptidase S11 D-Ala-D-Ala carboxypeptidase A C-terminal" evidence="17">
    <location>
        <begin position="281"/>
        <end position="369"/>
    </location>
</feature>
<keyword evidence="9" id="KW-0133">Cell shape</keyword>
<dbReference type="AlphaFoldDB" id="A0A1H3NFC4"/>
<dbReference type="EMBL" id="FNQE01000010">
    <property type="protein sequence ID" value="SDY87622.1"/>
    <property type="molecule type" value="Genomic_DNA"/>
</dbReference>
<dbReference type="InterPro" id="IPR012907">
    <property type="entry name" value="Peptidase_S11_C"/>
</dbReference>
<name>A0A1H3NFC4_9FIRM</name>
<protein>
    <recommendedName>
        <fullName evidence="4">serine-type D-Ala-D-Ala carboxypeptidase</fullName>
        <ecNumber evidence="4">3.4.16.4</ecNumber>
    </recommendedName>
</protein>
<feature type="binding site" evidence="14">
    <location>
        <position position="224"/>
    </location>
    <ligand>
        <name>substrate</name>
    </ligand>
</feature>
<evidence type="ECO:0000256" key="3">
    <source>
        <dbReference type="ARBA" id="ARBA00007164"/>
    </source>
</evidence>
<evidence type="ECO:0000256" key="12">
    <source>
        <dbReference type="ARBA" id="ARBA00034000"/>
    </source>
</evidence>
<evidence type="ECO:0000256" key="14">
    <source>
        <dbReference type="PIRSR" id="PIRSR618044-2"/>
    </source>
</evidence>
<evidence type="ECO:0000256" key="15">
    <source>
        <dbReference type="RuleBase" id="RU004016"/>
    </source>
</evidence>
<sequence length="386" mass="43460">MKKKFICVLIIMIILLSSTTYGAEDFSQETRAVLLGDFESGEIFYEYNIDAQIEIASLTKLMTYLLAMEHVDSGKVSLDDIVTISHTASRTPGSSLKLREGEELTLRTLLDSIMIVSANDSCIAIAEHISGSADAFTKLMNDKAQEIGLANTVYLNPNGYPLKNGVQNMMTTRELFELSRYVISKYPQILETTKINKMLMPSRGYDRDNTNPLLSLISNVDGLKTGFTDEAGYCLISTVEIKEDENNTKPFRLIGIVMGTKTEEIRKNVSKELLEYGLENYSYKQILNKDTSIKKIDILNAKISKVDIYPQKDLNLLVKKGEIIKQEIKLEKFLKAPLKAGDKVGQVHVLDKGGESYIIDLHTKVSVQKISLFDRIYNYFQSKKES</sequence>
<dbReference type="InterPro" id="IPR018044">
    <property type="entry name" value="Peptidase_S11"/>
</dbReference>
<dbReference type="STRING" id="415015.SAMN05660462_01101"/>
<dbReference type="Pfam" id="PF07943">
    <property type="entry name" value="PBP5_C"/>
    <property type="match status" value="1"/>
</dbReference>
<comment type="function">
    <text evidence="1">Removes C-terminal D-alanyl residues from sugar-peptide cell wall precursors.</text>
</comment>
<evidence type="ECO:0000256" key="4">
    <source>
        <dbReference type="ARBA" id="ARBA00012448"/>
    </source>
</evidence>
<dbReference type="GO" id="GO:0009252">
    <property type="term" value="P:peptidoglycan biosynthetic process"/>
    <property type="evidence" value="ECO:0007669"/>
    <property type="project" value="UniProtKB-UniPathway"/>
</dbReference>
<dbReference type="GO" id="GO:0006508">
    <property type="term" value="P:proteolysis"/>
    <property type="evidence" value="ECO:0007669"/>
    <property type="project" value="UniProtKB-KW"/>
</dbReference>
<dbReference type="Gene3D" id="2.60.410.10">
    <property type="entry name" value="D-Ala-D-Ala carboxypeptidase, C-terminal domain"/>
    <property type="match status" value="1"/>
</dbReference>
<comment type="catalytic activity">
    <reaction evidence="12">
        <text>Preferential cleavage: (Ac)2-L-Lys-D-Ala-|-D-Ala. Also transpeptidation of peptidyl-alanyl moieties that are N-acyl substituents of D-alanine.</text>
        <dbReference type="EC" id="3.4.16.4"/>
    </reaction>
</comment>
<evidence type="ECO:0000256" key="10">
    <source>
        <dbReference type="ARBA" id="ARBA00022984"/>
    </source>
</evidence>
<feature type="active site" description="Proton acceptor" evidence="13">
    <location>
        <position position="60"/>
    </location>
</feature>
<evidence type="ECO:0000313" key="19">
    <source>
        <dbReference type="Proteomes" id="UP000198625"/>
    </source>
</evidence>
<dbReference type="InterPro" id="IPR015956">
    <property type="entry name" value="Peniciliin-bd_prot_C_sf"/>
</dbReference>
<comment type="similarity">
    <text evidence="3 15">Belongs to the peptidase S11 family.</text>
</comment>
<feature type="active site" description="Acyl-ester intermediate" evidence="13">
    <location>
        <position position="57"/>
    </location>
</feature>
<evidence type="ECO:0000256" key="9">
    <source>
        <dbReference type="ARBA" id="ARBA00022960"/>
    </source>
</evidence>
<evidence type="ECO:0000256" key="16">
    <source>
        <dbReference type="SAM" id="SignalP"/>
    </source>
</evidence>
<keyword evidence="7 16" id="KW-0732">Signal</keyword>
<comment type="pathway">
    <text evidence="2">Cell wall biogenesis; peptidoglycan biosynthesis.</text>
</comment>
<dbReference type="RefSeq" id="WP_176967880.1">
    <property type="nucleotide sequence ID" value="NZ_FNQE01000010.1"/>
</dbReference>
<dbReference type="PANTHER" id="PTHR21581:SF11">
    <property type="entry name" value="D-ALANYL-D-ALANINE CARBOXYPEPTIDASE DACA"/>
    <property type="match status" value="1"/>
</dbReference>
<accession>A0A1H3NFC4</accession>
<dbReference type="GO" id="GO:0008360">
    <property type="term" value="P:regulation of cell shape"/>
    <property type="evidence" value="ECO:0007669"/>
    <property type="project" value="UniProtKB-KW"/>
</dbReference>
<dbReference type="Proteomes" id="UP000198625">
    <property type="component" value="Unassembled WGS sequence"/>
</dbReference>
<dbReference type="InterPro" id="IPR001967">
    <property type="entry name" value="Peptidase_S11_N"/>
</dbReference>
<keyword evidence="19" id="KW-1185">Reference proteome</keyword>
<evidence type="ECO:0000256" key="11">
    <source>
        <dbReference type="ARBA" id="ARBA00023316"/>
    </source>
</evidence>
<evidence type="ECO:0000256" key="1">
    <source>
        <dbReference type="ARBA" id="ARBA00003217"/>
    </source>
</evidence>
<feature type="signal peptide" evidence="16">
    <location>
        <begin position="1"/>
        <end position="22"/>
    </location>
</feature>
<feature type="active site" evidence="13">
    <location>
        <position position="117"/>
    </location>
</feature>
<keyword evidence="11" id="KW-0961">Cell wall biogenesis/degradation</keyword>
<evidence type="ECO:0000256" key="6">
    <source>
        <dbReference type="ARBA" id="ARBA00022670"/>
    </source>
</evidence>
<keyword evidence="8" id="KW-0378">Hydrolase</keyword>
<evidence type="ECO:0000256" key="8">
    <source>
        <dbReference type="ARBA" id="ARBA00022801"/>
    </source>
</evidence>
<evidence type="ECO:0000259" key="17">
    <source>
        <dbReference type="SMART" id="SM00936"/>
    </source>
</evidence>
<dbReference type="PANTHER" id="PTHR21581">
    <property type="entry name" value="D-ALANYL-D-ALANINE CARBOXYPEPTIDASE"/>
    <property type="match status" value="1"/>
</dbReference>
<dbReference type="InterPro" id="IPR037167">
    <property type="entry name" value="Peptidase_S11_C_sf"/>
</dbReference>
<keyword evidence="6" id="KW-0645">Protease</keyword>
<evidence type="ECO:0000256" key="5">
    <source>
        <dbReference type="ARBA" id="ARBA00022645"/>
    </source>
</evidence>
<dbReference type="InterPro" id="IPR012338">
    <property type="entry name" value="Beta-lactam/transpept-like"/>
</dbReference>
<evidence type="ECO:0000256" key="2">
    <source>
        <dbReference type="ARBA" id="ARBA00004752"/>
    </source>
</evidence>
<dbReference type="EC" id="3.4.16.4" evidence="4"/>
<organism evidence="18 19">
    <name type="scientific">Proteiniborus ethanoligenes</name>
    <dbReference type="NCBI Taxonomy" id="415015"/>
    <lineage>
        <taxon>Bacteria</taxon>
        <taxon>Bacillati</taxon>
        <taxon>Bacillota</taxon>
        <taxon>Clostridia</taxon>
        <taxon>Eubacteriales</taxon>
        <taxon>Proteiniborus</taxon>
    </lineage>
</organism>
<dbReference type="PRINTS" id="PR00725">
    <property type="entry name" value="DADACBPTASE1"/>
</dbReference>
<dbReference type="UniPathway" id="UPA00219"/>
<dbReference type="SUPFAM" id="SSF69189">
    <property type="entry name" value="Penicillin-binding protein associated domain"/>
    <property type="match status" value="1"/>
</dbReference>
<dbReference type="Pfam" id="PF00768">
    <property type="entry name" value="Peptidase_S11"/>
    <property type="match status" value="1"/>
</dbReference>
<evidence type="ECO:0000256" key="7">
    <source>
        <dbReference type="ARBA" id="ARBA00022729"/>
    </source>
</evidence>
<evidence type="ECO:0000313" key="18">
    <source>
        <dbReference type="EMBL" id="SDY87622.1"/>
    </source>
</evidence>
<dbReference type="GO" id="GO:0071555">
    <property type="term" value="P:cell wall organization"/>
    <property type="evidence" value="ECO:0007669"/>
    <property type="project" value="UniProtKB-KW"/>
</dbReference>
<evidence type="ECO:0000256" key="13">
    <source>
        <dbReference type="PIRSR" id="PIRSR618044-1"/>
    </source>
</evidence>
<dbReference type="GO" id="GO:0009002">
    <property type="term" value="F:serine-type D-Ala-D-Ala carboxypeptidase activity"/>
    <property type="evidence" value="ECO:0007669"/>
    <property type="project" value="UniProtKB-EC"/>
</dbReference>
<keyword evidence="10" id="KW-0573">Peptidoglycan synthesis</keyword>
<feature type="chain" id="PRO_5038485797" description="serine-type D-Ala-D-Ala carboxypeptidase" evidence="16">
    <location>
        <begin position="23"/>
        <end position="386"/>
    </location>
</feature>
<dbReference type="Gene3D" id="3.40.710.10">
    <property type="entry name" value="DD-peptidase/beta-lactamase superfamily"/>
    <property type="match status" value="1"/>
</dbReference>
<dbReference type="SMART" id="SM00936">
    <property type="entry name" value="PBP5_C"/>
    <property type="match status" value="1"/>
</dbReference>
<dbReference type="SUPFAM" id="SSF56601">
    <property type="entry name" value="beta-lactamase/transpeptidase-like"/>
    <property type="match status" value="1"/>
</dbReference>